<dbReference type="CDD" id="cd07483">
    <property type="entry name" value="Peptidases_S8_Subtilisin_Novo-like"/>
    <property type="match status" value="1"/>
</dbReference>
<feature type="active site" description="Charge relay system" evidence="5">
    <location>
        <position position="91"/>
    </location>
</feature>
<dbReference type="OrthoDB" id="9798386at2"/>
<dbReference type="InterPro" id="IPR000209">
    <property type="entry name" value="Peptidase_S8/S53_dom"/>
</dbReference>
<evidence type="ECO:0000259" key="7">
    <source>
        <dbReference type="Pfam" id="PF00082"/>
    </source>
</evidence>
<dbReference type="SUPFAM" id="SSF52743">
    <property type="entry name" value="Subtilisin-like"/>
    <property type="match status" value="1"/>
</dbReference>
<protein>
    <submittedName>
        <fullName evidence="8">Subtilase family protein</fullName>
    </submittedName>
</protein>
<dbReference type="PIRSF" id="PIRSF037892">
    <property type="entry name" value="Subtilisin_rel_SRU_0565"/>
    <property type="match status" value="1"/>
</dbReference>
<evidence type="ECO:0000313" key="8">
    <source>
        <dbReference type="EMBL" id="SDG40052.1"/>
    </source>
</evidence>
<evidence type="ECO:0000256" key="2">
    <source>
        <dbReference type="ARBA" id="ARBA00022670"/>
    </source>
</evidence>
<dbReference type="InterPro" id="IPR023827">
    <property type="entry name" value="Peptidase_S8_Asp-AS"/>
</dbReference>
<reference evidence="8 9" key="1">
    <citation type="submission" date="2016-10" db="EMBL/GenBank/DDBJ databases">
        <authorList>
            <person name="de Groot N.N."/>
        </authorList>
    </citation>
    <scope>NUCLEOTIDE SEQUENCE [LARGE SCALE GENOMIC DNA]</scope>
    <source>
        <strain evidence="8 9">DSM 19803</strain>
    </source>
</reference>
<dbReference type="PROSITE" id="PS00136">
    <property type="entry name" value="SUBTILASE_ASP"/>
    <property type="match status" value="1"/>
</dbReference>
<dbReference type="InterPro" id="IPR017308">
    <property type="entry name" value="Pept_S8_subtilisin_bacteroid"/>
</dbReference>
<sequence>MNNNFFKTGGLSLLVSAFLIGCATGPRFSSEPIPNLQSVNEKTVELTEEELQYWGSKDLLNDTIPGMSVNRAYEELLKDYEGKTVIVAVLDSGIDIEHEDLEGVVWTNIDEIPENGTDDDNNGFIDDIHGWNFLGDVVEENLEFTRIVRDFQDSFEGKLESEIAEENLEDFKLYKAAKAEYDKELNMAQANLDRYVMMNNQLQEAEESIKIELDTDVLTIENVTAFKPQDDIATNQKMLLLNVMNNIGEDLQDIQDQLAEAMAYFKNKIKYHLNLGLYARAKILGDDADDFSSKIYGNNEVSGPNEDKEDAKHGTHVAGIIAANRANQKGIKGVAENVLIMPIRAVPDGDEYDKDIALGIRYAVDNGASIINTSFGKYFSKHPGWVNDAIKYAEKNDVLIVNAAGNEGINLDKKRVYPNDETPENPANIVDNFINVGSITSEYGKNLVSGFSNYGKSSVDVFAPGSSIYATTPLNTYEFLQGTSMAAPNVAGVAAMIRSIYPSLSAAQVKQVLMESGLSTDQEVILGGDPQETKPFDEISVSGKMVNMYNALILASKTK</sequence>
<dbReference type="InterPro" id="IPR015500">
    <property type="entry name" value="Peptidase_S8_subtilisin-rel"/>
</dbReference>
<dbReference type="InterPro" id="IPR023828">
    <property type="entry name" value="Peptidase_S8_Ser-AS"/>
</dbReference>
<dbReference type="PROSITE" id="PS51892">
    <property type="entry name" value="SUBTILASE"/>
    <property type="match status" value="1"/>
</dbReference>
<dbReference type="Pfam" id="PF00082">
    <property type="entry name" value="Peptidase_S8"/>
    <property type="match status" value="1"/>
</dbReference>
<dbReference type="GO" id="GO:0006508">
    <property type="term" value="P:proteolysis"/>
    <property type="evidence" value="ECO:0007669"/>
    <property type="project" value="UniProtKB-KW"/>
</dbReference>
<dbReference type="AlphaFoldDB" id="A0A1G7TXQ9"/>
<dbReference type="STRING" id="470826.SAMN04488027_101124"/>
<dbReference type="InterPro" id="IPR050131">
    <property type="entry name" value="Peptidase_S8_subtilisin-like"/>
</dbReference>
<dbReference type="PROSITE" id="PS00138">
    <property type="entry name" value="SUBTILASE_SER"/>
    <property type="match status" value="1"/>
</dbReference>
<organism evidence="8 9">
    <name type="scientific">Psychroflexus sediminis</name>
    <dbReference type="NCBI Taxonomy" id="470826"/>
    <lineage>
        <taxon>Bacteria</taxon>
        <taxon>Pseudomonadati</taxon>
        <taxon>Bacteroidota</taxon>
        <taxon>Flavobacteriia</taxon>
        <taxon>Flavobacteriales</taxon>
        <taxon>Flavobacteriaceae</taxon>
        <taxon>Psychroflexus</taxon>
    </lineage>
</organism>
<proteinExistence type="inferred from homology"/>
<name>A0A1G7TXQ9_9FLAO</name>
<evidence type="ECO:0000256" key="1">
    <source>
        <dbReference type="ARBA" id="ARBA00011073"/>
    </source>
</evidence>
<dbReference type="Gene3D" id="3.40.50.200">
    <property type="entry name" value="Peptidase S8/S53 domain"/>
    <property type="match status" value="2"/>
</dbReference>
<comment type="similarity">
    <text evidence="1 5 6">Belongs to the peptidase S8 family.</text>
</comment>
<accession>A0A1G7TXQ9</accession>
<evidence type="ECO:0000256" key="4">
    <source>
        <dbReference type="ARBA" id="ARBA00022825"/>
    </source>
</evidence>
<dbReference type="RefSeq" id="WP_093364708.1">
    <property type="nucleotide sequence ID" value="NZ_FNCW01000001.1"/>
</dbReference>
<evidence type="ECO:0000256" key="6">
    <source>
        <dbReference type="RuleBase" id="RU003355"/>
    </source>
</evidence>
<dbReference type="PRINTS" id="PR00723">
    <property type="entry name" value="SUBTILISIN"/>
</dbReference>
<dbReference type="PANTHER" id="PTHR43806">
    <property type="entry name" value="PEPTIDASE S8"/>
    <property type="match status" value="1"/>
</dbReference>
<keyword evidence="3 5" id="KW-0378">Hydrolase</keyword>
<dbReference type="EMBL" id="FNCW01000001">
    <property type="protein sequence ID" value="SDG40052.1"/>
    <property type="molecule type" value="Genomic_DNA"/>
</dbReference>
<dbReference type="PROSITE" id="PS00137">
    <property type="entry name" value="SUBTILASE_HIS"/>
    <property type="match status" value="1"/>
</dbReference>
<feature type="active site" description="Charge relay system" evidence="5">
    <location>
        <position position="484"/>
    </location>
</feature>
<dbReference type="GO" id="GO:0004252">
    <property type="term" value="F:serine-type endopeptidase activity"/>
    <property type="evidence" value="ECO:0007669"/>
    <property type="project" value="UniProtKB-UniRule"/>
</dbReference>
<evidence type="ECO:0000256" key="5">
    <source>
        <dbReference type="PROSITE-ProRule" id="PRU01240"/>
    </source>
</evidence>
<keyword evidence="2 5" id="KW-0645">Protease</keyword>
<keyword evidence="9" id="KW-1185">Reference proteome</keyword>
<dbReference type="Proteomes" id="UP000199296">
    <property type="component" value="Unassembled WGS sequence"/>
</dbReference>
<keyword evidence="4 5" id="KW-0720">Serine protease</keyword>
<evidence type="ECO:0000313" key="9">
    <source>
        <dbReference type="Proteomes" id="UP000199296"/>
    </source>
</evidence>
<dbReference type="PROSITE" id="PS51257">
    <property type="entry name" value="PROKAR_LIPOPROTEIN"/>
    <property type="match status" value="1"/>
</dbReference>
<dbReference type="InterPro" id="IPR034080">
    <property type="entry name" value="Protease_P7-like_dom"/>
</dbReference>
<feature type="active site" description="Charge relay system" evidence="5">
    <location>
        <position position="313"/>
    </location>
</feature>
<dbReference type="InterPro" id="IPR036852">
    <property type="entry name" value="Peptidase_S8/S53_dom_sf"/>
</dbReference>
<dbReference type="PANTHER" id="PTHR43806:SF11">
    <property type="entry name" value="CEREVISIN-RELATED"/>
    <property type="match status" value="1"/>
</dbReference>
<dbReference type="InterPro" id="IPR022398">
    <property type="entry name" value="Peptidase_S8_His-AS"/>
</dbReference>
<gene>
    <name evidence="8" type="ORF">SAMN04488027_101124</name>
</gene>
<evidence type="ECO:0000256" key="3">
    <source>
        <dbReference type="ARBA" id="ARBA00022801"/>
    </source>
</evidence>
<feature type="domain" description="Peptidase S8/S53" evidence="7">
    <location>
        <begin position="82"/>
        <end position="516"/>
    </location>
</feature>